<gene>
    <name evidence="1" type="ORF">IE53DRAFT_186772</name>
</gene>
<reference evidence="1 2" key="1">
    <citation type="journal article" date="2018" name="Mol. Biol. Evol.">
        <title>Broad Genomic Sampling Reveals a Smut Pathogenic Ancestry of the Fungal Clade Ustilaginomycotina.</title>
        <authorList>
            <person name="Kijpornyongpan T."/>
            <person name="Mondo S.J."/>
            <person name="Barry K."/>
            <person name="Sandor L."/>
            <person name="Lee J."/>
            <person name="Lipzen A."/>
            <person name="Pangilinan J."/>
            <person name="LaButti K."/>
            <person name="Hainaut M."/>
            <person name="Henrissat B."/>
            <person name="Grigoriev I.V."/>
            <person name="Spatafora J.W."/>
            <person name="Aime M.C."/>
        </authorList>
    </citation>
    <scope>NUCLEOTIDE SEQUENCE [LARGE SCALE GENOMIC DNA]</scope>
    <source>
        <strain evidence="1 2">SA 807</strain>
    </source>
</reference>
<dbReference type="Proteomes" id="UP000245626">
    <property type="component" value="Unassembled WGS sequence"/>
</dbReference>
<organism evidence="1 2">
    <name type="scientific">Violaceomyces palustris</name>
    <dbReference type="NCBI Taxonomy" id="1673888"/>
    <lineage>
        <taxon>Eukaryota</taxon>
        <taxon>Fungi</taxon>
        <taxon>Dikarya</taxon>
        <taxon>Basidiomycota</taxon>
        <taxon>Ustilaginomycotina</taxon>
        <taxon>Ustilaginomycetes</taxon>
        <taxon>Violaceomycetales</taxon>
        <taxon>Violaceomycetaceae</taxon>
        <taxon>Violaceomyces</taxon>
    </lineage>
</organism>
<name>A0ACD0NS13_9BASI</name>
<keyword evidence="2" id="KW-1185">Reference proteome</keyword>
<evidence type="ECO:0000313" key="1">
    <source>
        <dbReference type="EMBL" id="PWN48596.1"/>
    </source>
</evidence>
<dbReference type="EMBL" id="KZ820173">
    <property type="protein sequence ID" value="PWN48596.1"/>
    <property type="molecule type" value="Genomic_DNA"/>
</dbReference>
<accession>A0ACD0NS13</accession>
<protein>
    <submittedName>
        <fullName evidence="1">Uncharacterized protein</fullName>
    </submittedName>
</protein>
<evidence type="ECO:0000313" key="2">
    <source>
        <dbReference type="Proteomes" id="UP000245626"/>
    </source>
</evidence>
<proteinExistence type="predicted"/>
<sequence length="104" mass="11711">MLSWLRMMRRESQSPLTSFPGTPCAPTSPPLPPNLESSSPNPLRPIDRSPWNPTKRTPPKEAKEKGKKEKAKTNKEDTIPLQRTGGETIKEKKVPFGRNKHGVR</sequence>